<dbReference type="SMART" id="SM00248">
    <property type="entry name" value="ANK"/>
    <property type="match status" value="8"/>
</dbReference>
<feature type="repeat" description="ANK" evidence="3">
    <location>
        <begin position="621"/>
        <end position="653"/>
    </location>
</feature>
<keyword evidence="1" id="KW-0677">Repeat</keyword>
<gene>
    <name evidence="4" type="ORF">N0V87_008498</name>
</gene>
<evidence type="ECO:0000313" key="5">
    <source>
        <dbReference type="Proteomes" id="UP001140562"/>
    </source>
</evidence>
<protein>
    <recommendedName>
        <fullName evidence="6">Heterokaryon incompatibility domain-containing protein</fullName>
    </recommendedName>
</protein>
<sequence length="874" mass="96795">MASYDLTTIMDALQGYQRRETRQPNNRTVKQYLLNRSISDSVAQSNSMNELCYWTEKELDEVFGNLAVAHGAPLGRVFSFTIRQTQDHVANTTDFVKPTFKDIQESVNRMGALCVNRNGMFCTNPEGGFVALSHVWSEGLGADDDNRGLHRDLLHQVFDKVEPLGIKWVWTDSLAIPGGKRALNFLEEELKGKLINAMANIYREARMVLILDALCLKLNSTDPVQVAIMLSLGKWLTRMWTYQEIKLAKMAVVLTKKGPVSFSAICRHLRDNAIAEFPQEWEGDARGKYPSIAKTFLRLQRNDEVGISLPDVAIGCGYRVAWDKLDYARAIFPTLNIEWKPHYNTTQAMHKMYWTQKRHASRLVLFHGPPRASYPGWAPEVFNGLKDCKIIEPGIWKLRGLQRAWLTTKVKFIYEREADRFYLALDSDYAAQCQSVAVISQQTVANAPESITLFEKAVREGNGYLLTDERLDVHDDRRFSIVGLLVERFILADDQEAWVCLTVAVGQTEKHYKAERSDWLLLHENPTSQDPMNGKGASELTYKMLHTVEPSLIGDLTEYPLHRAAQEDDEEWCRALLAVIDQNARDSRGWTPLHVAAASDSRKAAAVLIEVGAEMDAFNHAGNSPLILAVDNIHLEMVSLLCEAGVNLNACCKKEGFGSALVTAVRRDDLELVSLLLAFGADATGVDAAGWSPLVAAVIGEDKDERIVDTLLEAGANPNISSHGLLPLSLAAQSGAVSTVVKLLRNEANPQKQALPNLDLGHGHPPLYHAILSGSLTTVHALLEAGAHTNDEYRNGWTPMMIAAREGDHEIGNALSSRGAIPDKSGADGLTPLHVAAMCGSRVFYKWLIAAGANAGLRDRRGRTAKQVVDGFEV</sequence>
<evidence type="ECO:0000256" key="3">
    <source>
        <dbReference type="PROSITE-ProRule" id="PRU00023"/>
    </source>
</evidence>
<feature type="repeat" description="ANK" evidence="3">
    <location>
        <begin position="689"/>
        <end position="723"/>
    </location>
</feature>
<feature type="repeat" description="ANK" evidence="3">
    <location>
        <begin position="762"/>
        <end position="794"/>
    </location>
</feature>
<dbReference type="SUPFAM" id="SSF48403">
    <property type="entry name" value="Ankyrin repeat"/>
    <property type="match status" value="1"/>
</dbReference>
<dbReference type="PROSITE" id="PS50297">
    <property type="entry name" value="ANK_REP_REGION"/>
    <property type="match status" value="4"/>
</dbReference>
<dbReference type="PANTHER" id="PTHR24123:SF33">
    <property type="entry name" value="PROTEIN HOS4"/>
    <property type="match status" value="1"/>
</dbReference>
<evidence type="ECO:0008006" key="6">
    <source>
        <dbReference type="Google" id="ProtNLM"/>
    </source>
</evidence>
<dbReference type="PROSITE" id="PS50088">
    <property type="entry name" value="ANK_REPEAT"/>
    <property type="match status" value="5"/>
</dbReference>
<comment type="caution">
    <text evidence="4">The sequence shown here is derived from an EMBL/GenBank/DDBJ whole genome shotgun (WGS) entry which is preliminary data.</text>
</comment>
<evidence type="ECO:0000256" key="2">
    <source>
        <dbReference type="ARBA" id="ARBA00023043"/>
    </source>
</evidence>
<evidence type="ECO:0000313" key="4">
    <source>
        <dbReference type="EMBL" id="KAJ4332323.1"/>
    </source>
</evidence>
<dbReference type="AlphaFoldDB" id="A0A9W8WT70"/>
<dbReference type="Pfam" id="PF12796">
    <property type="entry name" value="Ank_2"/>
    <property type="match status" value="3"/>
</dbReference>
<dbReference type="Gene3D" id="1.25.40.20">
    <property type="entry name" value="Ankyrin repeat-containing domain"/>
    <property type="match status" value="3"/>
</dbReference>
<dbReference type="PANTHER" id="PTHR24123">
    <property type="entry name" value="ANKYRIN REPEAT-CONTAINING"/>
    <property type="match status" value="1"/>
</dbReference>
<dbReference type="InterPro" id="IPR051165">
    <property type="entry name" value="Multifunctional_ANK_Repeat"/>
</dbReference>
<feature type="repeat" description="ANK" evidence="3">
    <location>
        <begin position="588"/>
        <end position="620"/>
    </location>
</feature>
<proteinExistence type="predicted"/>
<dbReference type="InterPro" id="IPR036770">
    <property type="entry name" value="Ankyrin_rpt-contain_sf"/>
</dbReference>
<organism evidence="4 5">
    <name type="scientific">Didymella glomerata</name>
    <dbReference type="NCBI Taxonomy" id="749621"/>
    <lineage>
        <taxon>Eukaryota</taxon>
        <taxon>Fungi</taxon>
        <taxon>Dikarya</taxon>
        <taxon>Ascomycota</taxon>
        <taxon>Pezizomycotina</taxon>
        <taxon>Dothideomycetes</taxon>
        <taxon>Pleosporomycetidae</taxon>
        <taxon>Pleosporales</taxon>
        <taxon>Pleosporineae</taxon>
        <taxon>Didymellaceae</taxon>
        <taxon>Didymella</taxon>
    </lineage>
</organism>
<dbReference type="EMBL" id="JAPEUV010000122">
    <property type="protein sequence ID" value="KAJ4332323.1"/>
    <property type="molecule type" value="Genomic_DNA"/>
</dbReference>
<keyword evidence="5" id="KW-1185">Reference proteome</keyword>
<feature type="repeat" description="ANK" evidence="3">
    <location>
        <begin position="828"/>
        <end position="860"/>
    </location>
</feature>
<name>A0A9W8WT70_9PLEO</name>
<accession>A0A9W8WT70</accession>
<dbReference type="Proteomes" id="UP001140562">
    <property type="component" value="Unassembled WGS sequence"/>
</dbReference>
<dbReference type="InterPro" id="IPR002110">
    <property type="entry name" value="Ankyrin_rpt"/>
</dbReference>
<keyword evidence="2 3" id="KW-0040">ANK repeat</keyword>
<evidence type="ECO:0000256" key="1">
    <source>
        <dbReference type="ARBA" id="ARBA00022737"/>
    </source>
</evidence>
<dbReference type="OrthoDB" id="2426273at2759"/>
<reference evidence="4" key="1">
    <citation type="submission" date="2022-10" db="EMBL/GenBank/DDBJ databases">
        <title>Tapping the CABI collections for fungal endophytes: first genome assemblies for Collariella, Neodidymelliopsis, Ascochyta clinopodiicola, Didymella pomorum, Didymosphaeria variabile, Neocosmospora piperis and Neocucurbitaria cava.</title>
        <authorList>
            <person name="Hill R."/>
        </authorList>
    </citation>
    <scope>NUCLEOTIDE SEQUENCE</scope>
    <source>
        <strain evidence="4">IMI 360193</strain>
    </source>
</reference>